<keyword evidence="12" id="KW-0560">Oxidoreductase</keyword>
<keyword evidence="7 12" id="KW-0547">Nucleotide-binding</keyword>
<evidence type="ECO:0000256" key="1">
    <source>
        <dbReference type="ARBA" id="ARBA00001966"/>
    </source>
</evidence>
<dbReference type="EC" id="1.18.6.1" evidence="5"/>
<evidence type="ECO:0000256" key="8">
    <source>
        <dbReference type="ARBA" id="ARBA00022840"/>
    </source>
</evidence>
<evidence type="ECO:0000256" key="11">
    <source>
        <dbReference type="ARBA" id="ARBA00047967"/>
    </source>
</evidence>
<evidence type="ECO:0000256" key="7">
    <source>
        <dbReference type="ARBA" id="ARBA00022741"/>
    </source>
</evidence>
<name>X8IP86_9FIRM</name>
<dbReference type="GO" id="GO:0005524">
    <property type="term" value="F:ATP binding"/>
    <property type="evidence" value="ECO:0007669"/>
    <property type="project" value="UniProtKB-KW"/>
</dbReference>
<keyword evidence="12" id="KW-0004">4Fe-4S</keyword>
<dbReference type="PATRIC" id="fig|1401079.3.peg.1509"/>
<keyword evidence="8 12" id="KW-0067">ATP-binding</keyword>
<dbReference type="Gene3D" id="3.40.50.300">
    <property type="entry name" value="P-loop containing nucleotide triphosphate hydrolases"/>
    <property type="match status" value="1"/>
</dbReference>
<keyword evidence="10 12" id="KW-0411">Iron-sulfur</keyword>
<dbReference type="GO" id="GO:0051539">
    <property type="term" value="F:4 iron, 4 sulfur cluster binding"/>
    <property type="evidence" value="ECO:0007669"/>
    <property type="project" value="UniProtKB-KW"/>
</dbReference>
<evidence type="ECO:0000256" key="6">
    <source>
        <dbReference type="ARBA" id="ARBA00022723"/>
    </source>
</evidence>
<dbReference type="PANTHER" id="PTHR42864">
    <property type="entry name" value="LIGHT-INDEPENDENT PROTOCHLOROPHYLLIDE REDUCTASE IRON-SULFUR ATP-BINDING PROTEIN"/>
    <property type="match status" value="1"/>
</dbReference>
<dbReference type="InterPro" id="IPR030655">
    <property type="entry name" value="NifH/chlL_CS"/>
</dbReference>
<keyword evidence="9 12" id="KW-0408">Iron</keyword>
<proteinExistence type="inferred from homology"/>
<comment type="caution">
    <text evidence="13">The sequence shown here is derived from an EMBL/GenBank/DDBJ whole genome shotgun (WGS) entry which is preliminary data.</text>
</comment>
<dbReference type="PROSITE" id="PS00746">
    <property type="entry name" value="NIFH_FRXC_1"/>
    <property type="match status" value="1"/>
</dbReference>
<dbReference type="Proteomes" id="UP000022645">
    <property type="component" value="Unassembled WGS sequence"/>
</dbReference>
<protein>
    <recommendedName>
        <fullName evidence="5">nitrogenase</fullName>
        <ecNumber evidence="5">1.18.6.1</ecNumber>
    </recommendedName>
</protein>
<evidence type="ECO:0000256" key="3">
    <source>
        <dbReference type="ARBA" id="ARBA00005504"/>
    </source>
</evidence>
<evidence type="ECO:0000256" key="4">
    <source>
        <dbReference type="ARBA" id="ARBA00011738"/>
    </source>
</evidence>
<evidence type="ECO:0000256" key="5">
    <source>
        <dbReference type="ARBA" id="ARBA00012773"/>
    </source>
</evidence>
<dbReference type="PRINTS" id="PR00091">
    <property type="entry name" value="NITROGNASEII"/>
</dbReference>
<dbReference type="GO" id="GO:0046872">
    <property type="term" value="F:metal ion binding"/>
    <property type="evidence" value="ECO:0007669"/>
    <property type="project" value="UniProtKB-KW"/>
</dbReference>
<evidence type="ECO:0000256" key="9">
    <source>
        <dbReference type="ARBA" id="ARBA00023004"/>
    </source>
</evidence>
<dbReference type="PANTHER" id="PTHR42864:SF2">
    <property type="entry name" value="LIGHT-INDEPENDENT PROTOCHLOROPHYLLIDE REDUCTASE IRON-SULFUR ATP-BINDING PROTEIN"/>
    <property type="match status" value="1"/>
</dbReference>
<dbReference type="EMBL" id="JALU01000027">
    <property type="protein sequence ID" value="EUC51605.1"/>
    <property type="molecule type" value="Genomic_DNA"/>
</dbReference>
<evidence type="ECO:0000256" key="12">
    <source>
        <dbReference type="RuleBase" id="RU003688"/>
    </source>
</evidence>
<dbReference type="InterPro" id="IPR027417">
    <property type="entry name" value="P-loop_NTPase"/>
</dbReference>
<comment type="cofactor">
    <cofactor evidence="1">
        <name>[4Fe-4S] cluster</name>
        <dbReference type="ChEBI" id="CHEBI:49883"/>
    </cofactor>
</comment>
<evidence type="ECO:0000256" key="10">
    <source>
        <dbReference type="ARBA" id="ARBA00023014"/>
    </source>
</evidence>
<gene>
    <name evidence="13" type="ORF">HMPREF0581_1010</name>
</gene>
<evidence type="ECO:0000313" key="13">
    <source>
        <dbReference type="EMBL" id="EUC51605.1"/>
    </source>
</evidence>
<dbReference type="PROSITE" id="PS00692">
    <property type="entry name" value="NIFH_FRXC_2"/>
    <property type="match status" value="1"/>
</dbReference>
<evidence type="ECO:0000313" key="14">
    <source>
        <dbReference type="Proteomes" id="UP000022645"/>
    </source>
</evidence>
<dbReference type="PROSITE" id="PS51026">
    <property type="entry name" value="NIFH_FRXC_3"/>
    <property type="match status" value="1"/>
</dbReference>
<sequence length="257" mass="27892">MFNKEVISMKRIAIYGKGGIGKSTTVSNMSAALAGQGYTVMQIGCDPKADSTISLRRGRELTPVLDTYRDKVKDIELEDMYTIGYNGVICVEAGGPTPGIGCAGRGVAKALDLLKQRNFEQVLHPDVVFYDVLGDVVCGGFSMPLRRNYADDVYVISSGEQMAIYAAMNLGLAMESFKRRGHNGLSGIIANKRSVHGEDEKLQTLSEDLECPIVGVIEHSMVVKKASDDALTVAEAYPSDPMVDVYTKIALDLINRE</sequence>
<reference evidence="13 14" key="1">
    <citation type="submission" date="2014-01" db="EMBL/GenBank/DDBJ databases">
        <authorList>
            <person name="Durkin A.S."/>
            <person name="McCorrison J."/>
            <person name="Torralba M."/>
            <person name="Gillis M."/>
            <person name="Haft D.H."/>
            <person name="Methe B."/>
            <person name="Sutton G."/>
            <person name="Nelson K.E."/>
        </authorList>
    </citation>
    <scope>NUCLEOTIDE SEQUENCE [LARGE SCALE GENOMIC DNA]</scope>
    <source>
        <strain evidence="13 14">ATCC 33093</strain>
    </source>
</reference>
<organism evidence="13 14">
    <name type="scientific">Mogibacterium timidum ATCC 33093</name>
    <dbReference type="NCBI Taxonomy" id="1401079"/>
    <lineage>
        <taxon>Bacteria</taxon>
        <taxon>Bacillati</taxon>
        <taxon>Bacillota</taxon>
        <taxon>Clostridia</taxon>
        <taxon>Peptostreptococcales</taxon>
        <taxon>Anaerovoracaceae</taxon>
        <taxon>Mogibacterium</taxon>
    </lineage>
</organism>
<comment type="function">
    <text evidence="2">The key enzymatic reactions in nitrogen fixation are catalyzed by the nitrogenase complex, which has 2 components: the iron protein and the molybdenum-iron protein.</text>
</comment>
<comment type="catalytic activity">
    <reaction evidence="11">
        <text>N2 + 8 reduced [2Fe-2S]-[ferredoxin] + 16 ATP + 16 H2O = H2 + 8 oxidized [2Fe-2S]-[ferredoxin] + 2 NH4(+) + 16 ADP + 16 phosphate + 6 H(+)</text>
        <dbReference type="Rhea" id="RHEA:21448"/>
        <dbReference type="Rhea" id="RHEA-COMP:10000"/>
        <dbReference type="Rhea" id="RHEA-COMP:10001"/>
        <dbReference type="ChEBI" id="CHEBI:15377"/>
        <dbReference type="ChEBI" id="CHEBI:15378"/>
        <dbReference type="ChEBI" id="CHEBI:17997"/>
        <dbReference type="ChEBI" id="CHEBI:18276"/>
        <dbReference type="ChEBI" id="CHEBI:28938"/>
        <dbReference type="ChEBI" id="CHEBI:30616"/>
        <dbReference type="ChEBI" id="CHEBI:33737"/>
        <dbReference type="ChEBI" id="CHEBI:33738"/>
        <dbReference type="ChEBI" id="CHEBI:43474"/>
        <dbReference type="ChEBI" id="CHEBI:456216"/>
        <dbReference type="EC" id="1.18.6.1"/>
    </reaction>
</comment>
<dbReference type="Pfam" id="PF00142">
    <property type="entry name" value="Fer4_NifH"/>
    <property type="match status" value="1"/>
</dbReference>
<dbReference type="InterPro" id="IPR000392">
    <property type="entry name" value="NifH/frxC"/>
</dbReference>
<comment type="subunit">
    <text evidence="4">Homodimer.</text>
</comment>
<dbReference type="GO" id="GO:0016163">
    <property type="term" value="F:nitrogenase activity"/>
    <property type="evidence" value="ECO:0007669"/>
    <property type="project" value="UniProtKB-EC"/>
</dbReference>
<comment type="similarity">
    <text evidence="3 12">Belongs to the NifH/BchL/ChlL family.</text>
</comment>
<evidence type="ECO:0000256" key="2">
    <source>
        <dbReference type="ARBA" id="ARBA00002234"/>
    </source>
</evidence>
<dbReference type="AlphaFoldDB" id="X8IP86"/>
<accession>X8IP86</accession>
<keyword evidence="6 12" id="KW-0479">Metal-binding</keyword>
<dbReference type="PIRSF" id="PIRSF000363">
    <property type="entry name" value="Nitrogenase_iron"/>
    <property type="match status" value="1"/>
</dbReference>
<dbReference type="SUPFAM" id="SSF52540">
    <property type="entry name" value="P-loop containing nucleoside triphosphate hydrolases"/>
    <property type="match status" value="1"/>
</dbReference>